<comment type="caution">
    <text evidence="3">The sequence shown here is derived from an EMBL/GenBank/DDBJ whole genome shotgun (WGS) entry which is preliminary data.</text>
</comment>
<evidence type="ECO:0000313" key="3">
    <source>
        <dbReference type="EMBL" id="KAF9538715.1"/>
    </source>
</evidence>
<keyword evidence="2" id="KW-1133">Transmembrane helix</keyword>
<evidence type="ECO:0000256" key="2">
    <source>
        <dbReference type="SAM" id="Phobius"/>
    </source>
</evidence>
<name>A0A9P6EY92_9FUNG</name>
<proteinExistence type="predicted"/>
<dbReference type="EMBL" id="JAAAXW010000289">
    <property type="protein sequence ID" value="KAF9538715.1"/>
    <property type="molecule type" value="Genomic_DNA"/>
</dbReference>
<feature type="compositionally biased region" description="Acidic residues" evidence="1">
    <location>
        <begin position="61"/>
        <end position="79"/>
    </location>
</feature>
<dbReference type="AlphaFoldDB" id="A0A9P6EY92"/>
<keyword evidence="2" id="KW-0472">Membrane</keyword>
<organism evidence="3 4">
    <name type="scientific">Mortierella hygrophila</name>
    <dbReference type="NCBI Taxonomy" id="979708"/>
    <lineage>
        <taxon>Eukaryota</taxon>
        <taxon>Fungi</taxon>
        <taxon>Fungi incertae sedis</taxon>
        <taxon>Mucoromycota</taxon>
        <taxon>Mortierellomycotina</taxon>
        <taxon>Mortierellomycetes</taxon>
        <taxon>Mortierellales</taxon>
        <taxon>Mortierellaceae</taxon>
        <taxon>Mortierella</taxon>
    </lineage>
</organism>
<protein>
    <submittedName>
        <fullName evidence="3">Uncharacterized protein</fullName>
    </submittedName>
</protein>
<reference evidence="3" key="1">
    <citation type="journal article" date="2020" name="Fungal Divers.">
        <title>Resolving the Mortierellaceae phylogeny through synthesis of multi-gene phylogenetics and phylogenomics.</title>
        <authorList>
            <person name="Vandepol N."/>
            <person name="Liber J."/>
            <person name="Desiro A."/>
            <person name="Na H."/>
            <person name="Kennedy M."/>
            <person name="Barry K."/>
            <person name="Grigoriev I.V."/>
            <person name="Miller A.N."/>
            <person name="O'Donnell K."/>
            <person name="Stajich J.E."/>
            <person name="Bonito G."/>
        </authorList>
    </citation>
    <scope>NUCLEOTIDE SEQUENCE</scope>
    <source>
        <strain evidence="3">NRRL 2591</strain>
    </source>
</reference>
<feature type="region of interest" description="Disordered" evidence="1">
    <location>
        <begin position="1"/>
        <end position="102"/>
    </location>
</feature>
<evidence type="ECO:0000313" key="4">
    <source>
        <dbReference type="Proteomes" id="UP000723463"/>
    </source>
</evidence>
<feature type="transmembrane region" description="Helical" evidence="2">
    <location>
        <begin position="1083"/>
        <end position="1102"/>
    </location>
</feature>
<gene>
    <name evidence="3" type="ORF">EC957_006276</name>
</gene>
<evidence type="ECO:0000256" key="1">
    <source>
        <dbReference type="SAM" id="MobiDB-lite"/>
    </source>
</evidence>
<accession>A0A9P6EY92</accession>
<feature type="transmembrane region" description="Helical" evidence="2">
    <location>
        <begin position="1057"/>
        <end position="1077"/>
    </location>
</feature>
<feature type="compositionally biased region" description="Basic and acidic residues" evidence="1">
    <location>
        <begin position="25"/>
        <end position="37"/>
    </location>
</feature>
<keyword evidence="4" id="KW-1185">Reference proteome</keyword>
<keyword evidence="2" id="KW-0812">Transmembrane</keyword>
<sequence>MEEHHIILSIPESSSSSSDDGDPQYNHDSEGDNDTHGSDPLAIVQGGDGDDNNDVPASDVSETDANGDTEESNGDEDNDDHSQSEGNEDDIGSPGPKLDRRKKIGTEDFVRSYFDPMKPVVKGAVAAATIHLKCSKTSSTPVLIDFRSKSVEWTLYPHGLDANKDYELVIGISAKSLRIVDIEEVVFIVNGVEERFEQESQKDEVLDEVLRWKLTTPTTVQYNGRMEVQVALALRLKPMAVPLQTTTFALHYMELHSVGTMNWDRSVRVYRPLYDWALDIRSNGAGDTIPYAISESRDYLVTYRTAIELWDLTDSSLSTPPNSSATSEPFSISAANLKHLGLSISWDGSQIAASGTHLPFKLYKLNRPKSTLEESINAKAADLTKFEGRGTFHRGEGGQRQGAEDEIFVAVGQDVVHIYSIQGEWKLLRIIHHTSPESSDILLHARPTSREIGDVIQGRHFVSRNVDPDYTMIEKIHSLFVWNLDTGRLLRTIKGTSNVNHDRESLSSDASLLVEEISGKITHYCSHTGVQLSVDDRDMGRAVPIRGGNNFFRTNDGLIVGGIDLAPIYPSCQLAESAIVLSISNSGRFFKAFIKDHFSIYQQTWASTQCDEACFAKLKKAREKIMTFIDYESCLQFSVRDNVSSSVSLVITDLSRERMSRVLVLEKTNRETGRDMTFSPKDRALIVDGSDLNWVYEMPRRFSDDISLVSIQDRHDQHLTCAHEGSYFCSSLGCSSLLQLKKDQLAVAAPALVRHRDWWYYPFLNDFRFLRYLNRLISQSYGCSIKDDSNDSRKVSMIERLCLDWYIDVVDTPLLEQVLALPECQWVPSLKMEFNPMEYFLNIATVELEAKRMFHLLWDYCFQRAKSEQNLVFLSPITACLPTLLNPDLPHAKMALLALQRMAFFPVALRSVIMERHALIHPPEIRINFWKPNPRPLFKCQEPILQMETSGMRTVVDFKRNFSFRDEIFAATFNMIWTDKSKPNMLKDTSYPAGVSPSIFYWISMAPFVVSYKLKPWLEKAVICHEFPLDAFDNPALSALILYKWTTLGYYIWATRFLFQCLFYALVIVTAFLQVYAPTHSSVVILSGVIGVMSSIFLLLELSQVLRNPIRYFQSFIYNFVDTAVFALPLGGCINQFI</sequence>
<dbReference type="Proteomes" id="UP000723463">
    <property type="component" value="Unassembled WGS sequence"/>
</dbReference>